<dbReference type="SUPFAM" id="SSF63829">
    <property type="entry name" value="Calcium-dependent phosphotriesterase"/>
    <property type="match status" value="1"/>
</dbReference>
<comment type="caution">
    <text evidence="2">The sequence shown here is derived from an EMBL/GenBank/DDBJ whole genome shotgun (WGS) entry which is preliminary data.</text>
</comment>
<keyword evidence="3" id="KW-1185">Reference proteome</keyword>
<gene>
    <name evidence="2" type="ORF">FisN_25Hh003</name>
</gene>
<evidence type="ECO:0000256" key="1">
    <source>
        <dbReference type="SAM" id="SignalP"/>
    </source>
</evidence>
<dbReference type="Proteomes" id="UP000198406">
    <property type="component" value="Unassembled WGS sequence"/>
</dbReference>
<dbReference type="EMBL" id="BDSP01000124">
    <property type="protein sequence ID" value="GAX18030.1"/>
    <property type="molecule type" value="Genomic_DNA"/>
</dbReference>
<name>A0A1Z5JVE6_FISSO</name>
<evidence type="ECO:0000313" key="3">
    <source>
        <dbReference type="Proteomes" id="UP000198406"/>
    </source>
</evidence>
<sequence length="495" mass="54488">MPMLLLVSFYYFCNLLCLSVDVVEGFSTMGQKFGAPLKEDEAVSQLSSKKKGKKRQNEKWSIIKDTFQNLLLDESFLLLPVRSTTVNAAMQYTTEADTPHLMPGTHKHLGGAYDPETGSIFGVPANSKCILCLQPVWQDGSVTHYQPSVISLPPEIADQKMKWLRGIVHNGYLWAIPSWASAVLCVNLATHQVELLPLPEEVHEQQNPWQWHGGGMNPTKTAIYCIPSNAKHVLKVDMITKTTSLVDIDITAYPGMDLSIPNKWYGGIAGKDGCIYGIPYRAGAILQIDDQGARCVGPFYGLDRYNWHGGICVDGSIYAHPSHANTVLVIDTNVSPPHIKELPIQVHDDSIDITSQTYKWLGGAVGVDGNIYHPACDTSVVLKIDIKAQTCSTFGFAGESRNKWQGGLLARDGCIYCIPANGQHVLRIHTANGRNEVQLLGDLPAHKDKWQGGSMGKDGCLYFIPENGYRVLKITPPGSMASTPLREDDVRIEFV</sequence>
<dbReference type="InterPro" id="IPR011042">
    <property type="entry name" value="6-blade_b-propeller_TolB-like"/>
</dbReference>
<accession>A0A1Z5JVE6</accession>
<dbReference type="InParanoid" id="A0A1Z5JVE6"/>
<keyword evidence="1" id="KW-0732">Signal</keyword>
<feature type="chain" id="PRO_5012238737" evidence="1">
    <location>
        <begin position="26"/>
        <end position="495"/>
    </location>
</feature>
<dbReference type="OrthoDB" id="10260017at2759"/>
<evidence type="ECO:0000313" key="2">
    <source>
        <dbReference type="EMBL" id="GAX18030.1"/>
    </source>
</evidence>
<organism evidence="2 3">
    <name type="scientific">Fistulifera solaris</name>
    <name type="common">Oleaginous diatom</name>
    <dbReference type="NCBI Taxonomy" id="1519565"/>
    <lineage>
        <taxon>Eukaryota</taxon>
        <taxon>Sar</taxon>
        <taxon>Stramenopiles</taxon>
        <taxon>Ochrophyta</taxon>
        <taxon>Bacillariophyta</taxon>
        <taxon>Bacillariophyceae</taxon>
        <taxon>Bacillariophycidae</taxon>
        <taxon>Naviculales</taxon>
        <taxon>Naviculaceae</taxon>
        <taxon>Fistulifera</taxon>
    </lineage>
</organism>
<proteinExistence type="predicted"/>
<dbReference type="Gene3D" id="2.120.10.30">
    <property type="entry name" value="TolB, C-terminal domain"/>
    <property type="match status" value="1"/>
</dbReference>
<feature type="signal peptide" evidence="1">
    <location>
        <begin position="1"/>
        <end position="25"/>
    </location>
</feature>
<protein>
    <submittedName>
        <fullName evidence="2">Uncharacterized protein</fullName>
    </submittedName>
</protein>
<reference evidence="2 3" key="1">
    <citation type="journal article" date="2015" name="Plant Cell">
        <title>Oil accumulation by the oleaginous diatom Fistulifera solaris as revealed by the genome and transcriptome.</title>
        <authorList>
            <person name="Tanaka T."/>
            <person name="Maeda Y."/>
            <person name="Veluchamy A."/>
            <person name="Tanaka M."/>
            <person name="Abida H."/>
            <person name="Marechal E."/>
            <person name="Bowler C."/>
            <person name="Muto M."/>
            <person name="Sunaga Y."/>
            <person name="Tanaka M."/>
            <person name="Yoshino T."/>
            <person name="Taniguchi T."/>
            <person name="Fukuda Y."/>
            <person name="Nemoto M."/>
            <person name="Matsumoto M."/>
            <person name="Wong P.S."/>
            <person name="Aburatani S."/>
            <person name="Fujibuchi W."/>
        </authorList>
    </citation>
    <scope>NUCLEOTIDE SEQUENCE [LARGE SCALE GENOMIC DNA]</scope>
    <source>
        <strain evidence="2 3">JPCC DA0580</strain>
    </source>
</reference>
<dbReference type="AlphaFoldDB" id="A0A1Z5JVE6"/>
<dbReference type="SUPFAM" id="SSF101898">
    <property type="entry name" value="NHL repeat"/>
    <property type="match status" value="1"/>
</dbReference>